<evidence type="ECO:0000256" key="13">
    <source>
        <dbReference type="ARBA" id="ARBA00056274"/>
    </source>
</evidence>
<keyword evidence="11" id="KW-0464">Manganese</keyword>
<evidence type="ECO:0000256" key="9">
    <source>
        <dbReference type="ARBA" id="ARBA00022842"/>
    </source>
</evidence>
<keyword evidence="3" id="KW-0808">Transferase</keyword>
<evidence type="ECO:0000256" key="7">
    <source>
        <dbReference type="ARBA" id="ARBA00022801"/>
    </source>
</evidence>
<evidence type="ECO:0000256" key="11">
    <source>
        <dbReference type="ARBA" id="ARBA00023211"/>
    </source>
</evidence>
<dbReference type="Pfam" id="PF13185">
    <property type="entry name" value="GAF_2"/>
    <property type="match status" value="1"/>
</dbReference>
<comment type="caution">
    <text evidence="18">The sequence shown here is derived from an EMBL/GenBank/DDBJ whole genome shotgun (WGS) entry which is preliminary data.</text>
</comment>
<organism evidence="18 19">
    <name type="scientific">Thermomonospora cellulosilytica</name>
    <dbReference type="NCBI Taxonomy" id="1411118"/>
    <lineage>
        <taxon>Bacteria</taxon>
        <taxon>Bacillati</taxon>
        <taxon>Actinomycetota</taxon>
        <taxon>Actinomycetes</taxon>
        <taxon>Streptosporangiales</taxon>
        <taxon>Thermomonosporaceae</taxon>
        <taxon>Thermomonospora</taxon>
    </lineage>
</organism>
<evidence type="ECO:0000256" key="4">
    <source>
        <dbReference type="ARBA" id="ARBA00022723"/>
    </source>
</evidence>
<dbReference type="AlphaFoldDB" id="A0A7W3RAG8"/>
<keyword evidence="9" id="KW-0460">Magnesium</keyword>
<dbReference type="FunFam" id="3.60.40.10:FF:000005">
    <property type="entry name" value="Serine/threonine protein phosphatase"/>
    <property type="match status" value="1"/>
</dbReference>
<evidence type="ECO:0000256" key="8">
    <source>
        <dbReference type="ARBA" id="ARBA00022840"/>
    </source>
</evidence>
<gene>
    <name evidence="18" type="ORF">HNR21_005255</name>
</gene>
<dbReference type="Pfam" id="PF07228">
    <property type="entry name" value="SpoIIE"/>
    <property type="match status" value="1"/>
</dbReference>
<dbReference type="Gene3D" id="3.60.40.10">
    <property type="entry name" value="PPM-type phosphatase domain"/>
    <property type="match status" value="1"/>
</dbReference>
<accession>A0A7W3RAG8</accession>
<keyword evidence="5" id="KW-0547">Nucleotide-binding</keyword>
<dbReference type="CDD" id="cd00130">
    <property type="entry name" value="PAS"/>
    <property type="match status" value="1"/>
</dbReference>
<keyword evidence="8" id="KW-0067">ATP-binding</keyword>
<keyword evidence="4" id="KW-0479">Metal-binding</keyword>
<dbReference type="SMART" id="SM00091">
    <property type="entry name" value="PAS"/>
    <property type="match status" value="1"/>
</dbReference>
<keyword evidence="7" id="KW-0378">Hydrolase</keyword>
<dbReference type="InterPro" id="IPR052016">
    <property type="entry name" value="Bact_Sigma-Reg"/>
</dbReference>
<evidence type="ECO:0000313" key="18">
    <source>
        <dbReference type="EMBL" id="MBA9006373.1"/>
    </source>
</evidence>
<dbReference type="RefSeq" id="WP_182707313.1">
    <property type="nucleotide sequence ID" value="NZ_JACJII010000001.1"/>
</dbReference>
<comment type="catalytic activity">
    <reaction evidence="12">
        <text>O-phospho-L-seryl-[protein] + H2O = L-seryl-[protein] + phosphate</text>
        <dbReference type="Rhea" id="RHEA:20629"/>
        <dbReference type="Rhea" id="RHEA-COMP:9863"/>
        <dbReference type="Rhea" id="RHEA-COMP:11604"/>
        <dbReference type="ChEBI" id="CHEBI:15377"/>
        <dbReference type="ChEBI" id="CHEBI:29999"/>
        <dbReference type="ChEBI" id="CHEBI:43474"/>
        <dbReference type="ChEBI" id="CHEBI:83421"/>
        <dbReference type="EC" id="3.1.3.16"/>
    </reaction>
</comment>
<dbReference type="Proteomes" id="UP000539313">
    <property type="component" value="Unassembled WGS sequence"/>
</dbReference>
<keyword evidence="19" id="KW-1185">Reference proteome</keyword>
<dbReference type="SUPFAM" id="SSF55785">
    <property type="entry name" value="PYP-like sensor domain (PAS domain)"/>
    <property type="match status" value="1"/>
</dbReference>
<dbReference type="SMART" id="SM00331">
    <property type="entry name" value="PP2C_SIG"/>
    <property type="match status" value="1"/>
</dbReference>
<keyword evidence="6" id="KW-0418">Kinase</keyword>
<dbReference type="Pfam" id="PF08448">
    <property type="entry name" value="PAS_4"/>
    <property type="match status" value="1"/>
</dbReference>
<dbReference type="InterPro" id="IPR013656">
    <property type="entry name" value="PAS_4"/>
</dbReference>
<sequence>MRDEAAQAVETGAEWLDPMVGRIIARAGATIGLLYLLEPDKQVLRLTTVLGVSPDIAAPWKRVPVGAPAPATDALREHHLVWIRSHTELARRYPRTALILPYQFALVAAPITWGDTDWGALVLVLPPFHPPHLSRQERRRLETACRRLGRYLQEAADSGRPVRPALEPRLISPPPSRRPDPGEPVLALEFTERLPEGCCSLDLEGRIVFLTTRAAELLGRPRAELLGRLPWEALPWLYDPVYEDRYRSALVSRRPSRFTARRPPDQWLTFDMWPDGSGISVRITPTDMTGAIEDQTGRPEAAPSSPIRAGVLYQVMHLAATLTEAVGVQDVVDLVADQIMPAFDAQGLALFRADNGRLRIIGHRGYGPEMPELFDAVFYRHPRPTPVERALVSGIPSFITSPEEMERIYPGLSAISGKSAWAFLPLVASGRPVGCCLLSYDRPHPFPVEERAILTSLAGLITQALERAQLYDAKHQLAHGLQASLLPAELPGLPGLEVAARYRPATRGLDIGGDFYDLIRLNSATAAAVIGDVQGHNVTAAALMGQVRTAVHAHSAAGAAPGEVLAHTNRLLTDLNPGLFTSCLYAQIDLESRKVCLASAGHPPPLLRRPDGDTEVLPVEPGLLLGIEPGGDYPTVELPFPDGSVLALYTDGLVESPDIGLDDAIVELAKTLSRAGRQPIESLADVLLRHNLQNDSVSDDIALLLLSPYGRGTG</sequence>
<dbReference type="SUPFAM" id="SSF81606">
    <property type="entry name" value="PP2C-like"/>
    <property type="match status" value="1"/>
</dbReference>
<dbReference type="GO" id="GO:0005524">
    <property type="term" value="F:ATP binding"/>
    <property type="evidence" value="ECO:0007669"/>
    <property type="project" value="UniProtKB-KW"/>
</dbReference>
<dbReference type="GO" id="GO:0004722">
    <property type="term" value="F:protein serine/threonine phosphatase activity"/>
    <property type="evidence" value="ECO:0007669"/>
    <property type="project" value="UniProtKB-EC"/>
</dbReference>
<keyword evidence="2" id="KW-0597">Phosphoprotein</keyword>
<dbReference type="InterPro" id="IPR001932">
    <property type="entry name" value="PPM-type_phosphatase-like_dom"/>
</dbReference>
<evidence type="ECO:0000256" key="3">
    <source>
        <dbReference type="ARBA" id="ARBA00022679"/>
    </source>
</evidence>
<proteinExistence type="predicted"/>
<dbReference type="EC" id="3.1.3.16" evidence="1"/>
<dbReference type="PANTHER" id="PTHR43156">
    <property type="entry name" value="STAGE II SPORULATION PROTEIN E-RELATED"/>
    <property type="match status" value="1"/>
</dbReference>
<feature type="region of interest" description="Disordered" evidence="16">
    <location>
        <begin position="159"/>
        <end position="183"/>
    </location>
</feature>
<dbReference type="PANTHER" id="PTHR43156:SF2">
    <property type="entry name" value="STAGE II SPORULATION PROTEIN E"/>
    <property type="match status" value="1"/>
</dbReference>
<dbReference type="InterPro" id="IPR003018">
    <property type="entry name" value="GAF"/>
</dbReference>
<evidence type="ECO:0000259" key="17">
    <source>
        <dbReference type="PROSITE" id="PS50112"/>
    </source>
</evidence>
<evidence type="ECO:0000256" key="15">
    <source>
        <dbReference type="ARBA" id="ARBA00081350"/>
    </source>
</evidence>
<dbReference type="EMBL" id="JACJII010000001">
    <property type="protein sequence ID" value="MBA9006373.1"/>
    <property type="molecule type" value="Genomic_DNA"/>
</dbReference>
<evidence type="ECO:0000256" key="2">
    <source>
        <dbReference type="ARBA" id="ARBA00022553"/>
    </source>
</evidence>
<dbReference type="Gene3D" id="3.30.450.40">
    <property type="match status" value="2"/>
</dbReference>
<evidence type="ECO:0000256" key="16">
    <source>
        <dbReference type="SAM" id="MobiDB-lite"/>
    </source>
</evidence>
<dbReference type="InterPro" id="IPR036457">
    <property type="entry name" value="PPM-type-like_dom_sf"/>
</dbReference>
<dbReference type="InterPro" id="IPR035965">
    <property type="entry name" value="PAS-like_dom_sf"/>
</dbReference>
<feature type="domain" description="PAS" evidence="17">
    <location>
        <begin position="201"/>
        <end position="228"/>
    </location>
</feature>
<dbReference type="Gene3D" id="3.30.450.20">
    <property type="entry name" value="PAS domain"/>
    <property type="match status" value="1"/>
</dbReference>
<name>A0A7W3RAG8_9ACTN</name>
<evidence type="ECO:0000256" key="10">
    <source>
        <dbReference type="ARBA" id="ARBA00022912"/>
    </source>
</evidence>
<evidence type="ECO:0000256" key="14">
    <source>
        <dbReference type="ARBA" id="ARBA00075117"/>
    </source>
</evidence>
<dbReference type="GO" id="GO:0046872">
    <property type="term" value="F:metal ion binding"/>
    <property type="evidence" value="ECO:0007669"/>
    <property type="project" value="UniProtKB-KW"/>
</dbReference>
<reference evidence="18 19" key="1">
    <citation type="submission" date="2020-08" db="EMBL/GenBank/DDBJ databases">
        <title>Sequencing the genomes of 1000 actinobacteria strains.</title>
        <authorList>
            <person name="Klenk H.-P."/>
        </authorList>
    </citation>
    <scope>NUCLEOTIDE SEQUENCE [LARGE SCALE GENOMIC DNA]</scope>
    <source>
        <strain evidence="18 19">DSM 45823</strain>
    </source>
</reference>
<dbReference type="PROSITE" id="PS50112">
    <property type="entry name" value="PAS"/>
    <property type="match status" value="1"/>
</dbReference>
<evidence type="ECO:0000256" key="5">
    <source>
        <dbReference type="ARBA" id="ARBA00022741"/>
    </source>
</evidence>
<dbReference type="GO" id="GO:0016301">
    <property type="term" value="F:kinase activity"/>
    <property type="evidence" value="ECO:0007669"/>
    <property type="project" value="UniProtKB-KW"/>
</dbReference>
<dbReference type="InterPro" id="IPR000014">
    <property type="entry name" value="PAS"/>
</dbReference>
<protein>
    <recommendedName>
        <fullName evidence="1">protein-serine/threonine phosphatase</fullName>
        <ecNumber evidence="1">3.1.3.16</ecNumber>
    </recommendedName>
    <alternativeName>
        <fullName evidence="15">Protein-serine/threonine phosphatase</fullName>
    </alternativeName>
    <alternativeName>
        <fullName evidence="14">Serine/threonine-protein kinase</fullName>
    </alternativeName>
</protein>
<evidence type="ECO:0000313" key="19">
    <source>
        <dbReference type="Proteomes" id="UP000539313"/>
    </source>
</evidence>
<keyword evidence="10" id="KW-0904">Protein phosphatase</keyword>
<evidence type="ECO:0000256" key="12">
    <source>
        <dbReference type="ARBA" id="ARBA00047761"/>
    </source>
</evidence>
<evidence type="ECO:0000256" key="1">
    <source>
        <dbReference type="ARBA" id="ARBA00013081"/>
    </source>
</evidence>
<dbReference type="SUPFAM" id="SSF55781">
    <property type="entry name" value="GAF domain-like"/>
    <property type="match status" value="2"/>
</dbReference>
<comment type="function">
    <text evidence="13">Primarily acts as an independent SigF regulator that is sensitive to the osmosensory signal, mediating the cross talk of PknD with the SigF regulon. Possesses both phosphatase and kinase activities. The kinase domain functions as a classic anti-sigma factor-like kinase to phosphorylate the anti-anti-sigma factor domain at the canonical regulatory site, and the phosphatase domain antagonizes this activity.</text>
</comment>
<dbReference type="InterPro" id="IPR029016">
    <property type="entry name" value="GAF-like_dom_sf"/>
</dbReference>
<evidence type="ECO:0000256" key="6">
    <source>
        <dbReference type="ARBA" id="ARBA00022777"/>
    </source>
</evidence>